<feature type="transmembrane region" description="Helical" evidence="5">
    <location>
        <begin position="29"/>
        <end position="52"/>
    </location>
</feature>
<dbReference type="InterPro" id="IPR009760">
    <property type="entry name" value="DUF1328"/>
</dbReference>
<keyword evidence="3 5" id="KW-1133">Transmembrane helix</keyword>
<evidence type="ECO:0000256" key="2">
    <source>
        <dbReference type="ARBA" id="ARBA00022692"/>
    </source>
</evidence>
<accession>A0AAU9EBB3</accession>
<dbReference type="AlphaFoldDB" id="A0AAU9EBB3"/>
<evidence type="ECO:0000256" key="3">
    <source>
        <dbReference type="ARBA" id="ARBA00022989"/>
    </source>
</evidence>
<name>A0AAU9EBB3_9BACT</name>
<dbReference type="Pfam" id="PF07043">
    <property type="entry name" value="DUF1328"/>
    <property type="match status" value="1"/>
</dbReference>
<dbReference type="GO" id="GO:0005886">
    <property type="term" value="C:plasma membrane"/>
    <property type="evidence" value="ECO:0007669"/>
    <property type="project" value="InterPro"/>
</dbReference>
<evidence type="ECO:0000313" key="6">
    <source>
        <dbReference type="EMBL" id="BEQ14175.1"/>
    </source>
</evidence>
<keyword evidence="4 5" id="KW-0472">Membrane</keyword>
<sequence>MLKFAFIFLIIALVAGVFAFTDIAAAAPGIAQILFYAFLVLFVIAAIGWVLARRKARSSRP</sequence>
<gene>
    <name evidence="6" type="ORF">FAK_12410</name>
</gene>
<evidence type="ECO:0000256" key="5">
    <source>
        <dbReference type="SAM" id="Phobius"/>
    </source>
</evidence>
<protein>
    <submittedName>
        <fullName evidence="6">Uncharacterized protein</fullName>
    </submittedName>
</protein>
<keyword evidence="1" id="KW-1003">Cell membrane</keyword>
<dbReference type="EMBL" id="AP028679">
    <property type="protein sequence ID" value="BEQ14175.1"/>
    <property type="molecule type" value="Genomic_DNA"/>
</dbReference>
<proteinExistence type="inferred from homology"/>
<organism evidence="6 7">
    <name type="scientific">Desulfoferula mesophila</name>
    <dbReference type="NCBI Taxonomy" id="3058419"/>
    <lineage>
        <taxon>Bacteria</taxon>
        <taxon>Pseudomonadati</taxon>
        <taxon>Thermodesulfobacteriota</taxon>
        <taxon>Desulfarculia</taxon>
        <taxon>Desulfarculales</taxon>
        <taxon>Desulfarculaceae</taxon>
        <taxon>Desulfoferula</taxon>
    </lineage>
</organism>
<dbReference type="RefSeq" id="WP_338605896.1">
    <property type="nucleotide sequence ID" value="NZ_AP028679.1"/>
</dbReference>
<dbReference type="KEGG" id="dmp:FAK_12410"/>
<evidence type="ECO:0000256" key="1">
    <source>
        <dbReference type="ARBA" id="ARBA00022475"/>
    </source>
</evidence>
<dbReference type="HAMAP" id="MF_01361">
    <property type="entry name" value="UPF0391"/>
    <property type="match status" value="1"/>
</dbReference>
<keyword evidence="2 5" id="KW-0812">Transmembrane</keyword>
<evidence type="ECO:0000256" key="4">
    <source>
        <dbReference type="ARBA" id="ARBA00023136"/>
    </source>
</evidence>
<dbReference type="Proteomes" id="UP001366166">
    <property type="component" value="Chromosome"/>
</dbReference>
<evidence type="ECO:0000313" key="7">
    <source>
        <dbReference type="Proteomes" id="UP001366166"/>
    </source>
</evidence>
<keyword evidence="7" id="KW-1185">Reference proteome</keyword>
<reference evidence="7" key="1">
    <citation type="journal article" date="2023" name="Arch. Microbiol.">
        <title>Desulfoferula mesophilus gen. nov. sp. nov., a mesophilic sulfate-reducing bacterium isolated from a brackish lake sediment.</title>
        <authorList>
            <person name="Watanabe T."/>
            <person name="Yabe T."/>
            <person name="Tsuji J.M."/>
            <person name="Fukui M."/>
        </authorList>
    </citation>
    <scope>NUCLEOTIDE SEQUENCE [LARGE SCALE GENOMIC DNA]</scope>
    <source>
        <strain evidence="7">12FAK</strain>
    </source>
</reference>